<feature type="region of interest" description="Disordered" evidence="1">
    <location>
        <begin position="1"/>
        <end position="104"/>
    </location>
</feature>
<dbReference type="AlphaFoldDB" id="A0A7J7VZA1"/>
<comment type="caution">
    <text evidence="2">The sequence shown here is derived from an EMBL/GenBank/DDBJ whole genome shotgun (WGS) entry which is preliminary data.</text>
</comment>
<keyword evidence="3" id="KW-1185">Reference proteome</keyword>
<proteinExistence type="predicted"/>
<sequence>MGSSDRAPMGSGMRSPCPEGRHHPLLGSGATPSRVQLPLASSGLEVGADKNVPPEPSSQTRGPSRRLQLPKCPAPRLRRSRMLLSKRGGPAGRRTGRVSGRSAGNPAAAILAGSNQLGAQGEARVVSLASS</sequence>
<reference evidence="2 3" key="1">
    <citation type="journal article" date="2020" name="Nature">
        <title>Six reference-quality genomes reveal evolution of bat adaptations.</title>
        <authorList>
            <person name="Jebb D."/>
            <person name="Huang Z."/>
            <person name="Pippel M."/>
            <person name="Hughes G.M."/>
            <person name="Lavrichenko K."/>
            <person name="Devanna P."/>
            <person name="Winkler S."/>
            <person name="Jermiin L.S."/>
            <person name="Skirmuntt E.C."/>
            <person name="Katzourakis A."/>
            <person name="Burkitt-Gray L."/>
            <person name="Ray D.A."/>
            <person name="Sullivan K.A.M."/>
            <person name="Roscito J.G."/>
            <person name="Kirilenko B.M."/>
            <person name="Davalos L.M."/>
            <person name="Corthals A.P."/>
            <person name="Power M.L."/>
            <person name="Jones G."/>
            <person name="Ransome R.D."/>
            <person name="Dechmann D.K.N."/>
            <person name="Locatelli A.G."/>
            <person name="Puechmaille S.J."/>
            <person name="Fedrigo O."/>
            <person name="Jarvis E.D."/>
            <person name="Hiller M."/>
            <person name="Vernes S.C."/>
            <person name="Myers E.W."/>
            <person name="Teeling E.C."/>
        </authorList>
    </citation>
    <scope>NUCLEOTIDE SEQUENCE [LARGE SCALE GENOMIC DNA]</scope>
    <source>
        <strain evidence="2">MMyoMyo1</strain>
        <tissue evidence="2">Flight muscle</tissue>
    </source>
</reference>
<accession>A0A7J7VZA1</accession>
<evidence type="ECO:0000313" key="2">
    <source>
        <dbReference type="EMBL" id="KAF6330320.1"/>
    </source>
</evidence>
<organism evidence="2 3">
    <name type="scientific">Myotis myotis</name>
    <name type="common">Greater mouse-eared bat</name>
    <name type="synonym">Vespertilio myotis</name>
    <dbReference type="NCBI Taxonomy" id="51298"/>
    <lineage>
        <taxon>Eukaryota</taxon>
        <taxon>Metazoa</taxon>
        <taxon>Chordata</taxon>
        <taxon>Craniata</taxon>
        <taxon>Vertebrata</taxon>
        <taxon>Euteleostomi</taxon>
        <taxon>Mammalia</taxon>
        <taxon>Eutheria</taxon>
        <taxon>Laurasiatheria</taxon>
        <taxon>Chiroptera</taxon>
        <taxon>Yangochiroptera</taxon>
        <taxon>Vespertilionidae</taxon>
        <taxon>Myotis</taxon>
    </lineage>
</organism>
<evidence type="ECO:0000256" key="1">
    <source>
        <dbReference type="SAM" id="MobiDB-lite"/>
    </source>
</evidence>
<protein>
    <submittedName>
        <fullName evidence="2">Uncharacterized protein</fullName>
    </submittedName>
</protein>
<dbReference type="EMBL" id="JABWUV010000009">
    <property type="protein sequence ID" value="KAF6330320.1"/>
    <property type="molecule type" value="Genomic_DNA"/>
</dbReference>
<evidence type="ECO:0000313" key="3">
    <source>
        <dbReference type="Proteomes" id="UP000527355"/>
    </source>
</evidence>
<dbReference type="Proteomes" id="UP000527355">
    <property type="component" value="Unassembled WGS sequence"/>
</dbReference>
<name>A0A7J7VZA1_MYOMY</name>
<gene>
    <name evidence="2" type="ORF">mMyoMyo1_012310</name>
</gene>